<dbReference type="GO" id="GO:0004497">
    <property type="term" value="F:monooxygenase activity"/>
    <property type="evidence" value="ECO:0007669"/>
    <property type="project" value="UniProtKB-KW"/>
</dbReference>
<dbReference type="SUPFAM" id="SSF54909">
    <property type="entry name" value="Dimeric alpha+beta barrel"/>
    <property type="match status" value="1"/>
</dbReference>
<dbReference type="Proteomes" id="UP000554286">
    <property type="component" value="Unassembled WGS sequence"/>
</dbReference>
<name>A0A7W6RDL5_9PROT</name>
<dbReference type="InterPro" id="IPR011008">
    <property type="entry name" value="Dimeric_a/b-barrel"/>
</dbReference>
<keyword evidence="2" id="KW-0503">Monooxygenase</keyword>
<dbReference type="Gene3D" id="3.30.70.100">
    <property type="match status" value="2"/>
</dbReference>
<dbReference type="Pfam" id="PF03992">
    <property type="entry name" value="ABM"/>
    <property type="match status" value="1"/>
</dbReference>
<comment type="caution">
    <text evidence="2">The sequence shown here is derived from an EMBL/GenBank/DDBJ whole genome shotgun (WGS) entry which is preliminary data.</text>
</comment>
<organism evidence="2 3">
    <name type="scientific">Roseospira visakhapatnamensis</name>
    <dbReference type="NCBI Taxonomy" id="390880"/>
    <lineage>
        <taxon>Bacteria</taxon>
        <taxon>Pseudomonadati</taxon>
        <taxon>Pseudomonadota</taxon>
        <taxon>Alphaproteobacteria</taxon>
        <taxon>Rhodospirillales</taxon>
        <taxon>Rhodospirillaceae</taxon>
        <taxon>Roseospira</taxon>
    </lineage>
</organism>
<dbReference type="InterPro" id="IPR007138">
    <property type="entry name" value="ABM_dom"/>
</dbReference>
<keyword evidence="3" id="KW-1185">Reference proteome</keyword>
<evidence type="ECO:0000313" key="3">
    <source>
        <dbReference type="Proteomes" id="UP000554286"/>
    </source>
</evidence>
<proteinExistence type="predicted"/>
<reference evidence="2 3" key="1">
    <citation type="submission" date="2020-08" db="EMBL/GenBank/DDBJ databases">
        <title>Genome sequencing of Purple Non-Sulfur Bacteria from various extreme environments.</title>
        <authorList>
            <person name="Mayer M."/>
        </authorList>
    </citation>
    <scope>NUCLEOTIDE SEQUENCE [LARGE SCALE GENOMIC DNA]</scope>
    <source>
        <strain evidence="2 3">JA131</strain>
    </source>
</reference>
<keyword evidence="2" id="KW-0560">Oxidoreductase</keyword>
<protein>
    <submittedName>
        <fullName evidence="2">Heme-degrading monooxygenase HmoA</fullName>
    </submittedName>
</protein>
<evidence type="ECO:0000259" key="1">
    <source>
        <dbReference type="Pfam" id="PF03992"/>
    </source>
</evidence>
<dbReference type="AlphaFoldDB" id="A0A7W6RDL5"/>
<dbReference type="EMBL" id="JACIGK010000014">
    <property type="protein sequence ID" value="MBB4266512.1"/>
    <property type="molecule type" value="Genomic_DNA"/>
</dbReference>
<sequence>MIMVIDFLEASDLQRARETWWAVSGVLSRCAGFQDGQLLETFDTVQPRVGYPLASATRWDSAADWDQARAAARSDPKVLAILGASGTRFTSLKADLVDGRAFTFRGESPHMVLFDIVYLAPGQAEDYAAMWHEANAYMGARPGFVNASLHRSRAADDAIAFVNIAEWETTDLFFDAVHTARFAEIVESFKEDFSLLLTRRVLHRGPNATSLLTGDAA</sequence>
<feature type="domain" description="ABM" evidence="1">
    <location>
        <begin position="119"/>
        <end position="187"/>
    </location>
</feature>
<dbReference type="RefSeq" id="WP_184045020.1">
    <property type="nucleotide sequence ID" value="NZ_JACIGK010000014.1"/>
</dbReference>
<evidence type="ECO:0000313" key="2">
    <source>
        <dbReference type="EMBL" id="MBB4266512.1"/>
    </source>
</evidence>
<gene>
    <name evidence="2" type="ORF">GGD89_002144</name>
</gene>
<accession>A0A7W6RDL5</accession>